<name>A0A430B606_9ENTE</name>
<dbReference type="Gene3D" id="1.10.10.10">
    <property type="entry name" value="Winged helix-like DNA-binding domain superfamily/Winged helix DNA-binding domain"/>
    <property type="match status" value="1"/>
</dbReference>
<keyword evidence="3" id="KW-0238">DNA-binding</keyword>
<keyword evidence="8" id="KW-1185">Reference proteome</keyword>
<dbReference type="PANTHER" id="PTHR34294:SF5">
    <property type="entry name" value="CENTRAL GLYCOLYTIC GENES REGULATOR"/>
    <property type="match status" value="1"/>
</dbReference>
<dbReference type="InterPro" id="IPR048715">
    <property type="entry name" value="CggR_N"/>
</dbReference>
<proteinExistence type="inferred from homology"/>
<sequence length="345" mass="38191">MDNQLRLLEAIVPDVLEIVQERFDILRHIRWMSPIGRRALSQKLNITERVLRTETDVLRNLGLIETSKSGMTLTEEGIRILDSLEHMMSQLSGMQQKEKKLADFFEIERCIIVSGNSDEDPKVLVEFGETVTDALNTLLPKGENIIAVMGGTTMAGVADNMHSWASEQQNNIFVPARGGLGEAMNIQADSVSGMMAARTGGRSRPLYVPERVSKETYASLLQEPSVQEVLALIDRATCVIHSIGRAMYMAERRGMSEEELDMLAANGAVGESFGYFFDADGEIVYKIPRIGLQLKDLKKVPFVLAVTGGKSKSQAIQSYMKHAPCQTWLITDEGAAEEILKGKNL</sequence>
<dbReference type="InterPro" id="IPR037171">
    <property type="entry name" value="NagB/RpiA_transferase-like"/>
</dbReference>
<evidence type="ECO:0000313" key="7">
    <source>
        <dbReference type="EMBL" id="RSU15736.1"/>
    </source>
</evidence>
<evidence type="ECO:0000313" key="8">
    <source>
        <dbReference type="Proteomes" id="UP000287605"/>
    </source>
</evidence>
<protein>
    <submittedName>
        <fullName evidence="7">SorC family transcriptional regulator</fullName>
    </submittedName>
</protein>
<gene>
    <name evidence="7" type="ORF">CBF29_01295</name>
</gene>
<dbReference type="InterPro" id="IPR036388">
    <property type="entry name" value="WH-like_DNA-bd_sf"/>
</dbReference>
<dbReference type="Pfam" id="PF04198">
    <property type="entry name" value="Sugar-bind"/>
    <property type="match status" value="1"/>
</dbReference>
<feature type="domain" description="Sugar-binding" evidence="5">
    <location>
        <begin position="91"/>
        <end position="341"/>
    </location>
</feature>
<reference evidence="7 8" key="1">
    <citation type="submission" date="2017-05" db="EMBL/GenBank/DDBJ databases">
        <title>Vagococcus spp. assemblies.</title>
        <authorList>
            <person name="Gulvik C.A."/>
        </authorList>
    </citation>
    <scope>NUCLEOTIDE SEQUENCE [LARGE SCALE GENOMIC DNA]</scope>
    <source>
        <strain evidence="7 8">CCUG 51432</strain>
    </source>
</reference>
<feature type="domain" description="CggR N-terminal DNA binding" evidence="6">
    <location>
        <begin position="18"/>
        <end position="88"/>
    </location>
</feature>
<comment type="caution">
    <text evidence="7">The sequence shown here is derived from an EMBL/GenBank/DDBJ whole genome shotgun (WGS) entry which is preliminary data.</text>
</comment>
<dbReference type="EMBL" id="NGKA01000001">
    <property type="protein sequence ID" value="RSU15736.1"/>
    <property type="molecule type" value="Genomic_DNA"/>
</dbReference>
<dbReference type="RefSeq" id="WP_126806542.1">
    <property type="nucleotide sequence ID" value="NZ_NGKA01000001.1"/>
</dbReference>
<dbReference type="OrthoDB" id="9793820at2"/>
<dbReference type="InterPro" id="IPR007324">
    <property type="entry name" value="Sugar-bd_dom_put"/>
</dbReference>
<dbReference type="PANTHER" id="PTHR34294">
    <property type="entry name" value="TRANSCRIPTIONAL REGULATOR-RELATED"/>
    <property type="match status" value="1"/>
</dbReference>
<dbReference type="InterPro" id="IPR051054">
    <property type="entry name" value="SorC_transcr_regulators"/>
</dbReference>
<evidence type="ECO:0000256" key="4">
    <source>
        <dbReference type="ARBA" id="ARBA00023163"/>
    </source>
</evidence>
<comment type="similarity">
    <text evidence="1">Belongs to the SorC transcriptional regulatory family.</text>
</comment>
<evidence type="ECO:0000256" key="3">
    <source>
        <dbReference type="ARBA" id="ARBA00023125"/>
    </source>
</evidence>
<dbReference type="InterPro" id="IPR036390">
    <property type="entry name" value="WH_DNA-bd_sf"/>
</dbReference>
<organism evidence="7 8">
    <name type="scientific">Vagococcus elongatus</name>
    <dbReference type="NCBI Taxonomy" id="180344"/>
    <lineage>
        <taxon>Bacteria</taxon>
        <taxon>Bacillati</taxon>
        <taxon>Bacillota</taxon>
        <taxon>Bacilli</taxon>
        <taxon>Lactobacillales</taxon>
        <taxon>Enterococcaceae</taxon>
        <taxon>Vagococcus</taxon>
    </lineage>
</organism>
<evidence type="ECO:0000256" key="1">
    <source>
        <dbReference type="ARBA" id="ARBA00010466"/>
    </source>
</evidence>
<dbReference type="Pfam" id="PF21715">
    <property type="entry name" value="CggR_N"/>
    <property type="match status" value="1"/>
</dbReference>
<dbReference type="Proteomes" id="UP000287605">
    <property type="component" value="Unassembled WGS sequence"/>
</dbReference>
<accession>A0A430B606</accession>
<evidence type="ECO:0000256" key="2">
    <source>
        <dbReference type="ARBA" id="ARBA00023015"/>
    </source>
</evidence>
<dbReference type="GO" id="GO:0030246">
    <property type="term" value="F:carbohydrate binding"/>
    <property type="evidence" value="ECO:0007669"/>
    <property type="project" value="InterPro"/>
</dbReference>
<dbReference type="SUPFAM" id="SSF100950">
    <property type="entry name" value="NagB/RpiA/CoA transferase-like"/>
    <property type="match status" value="1"/>
</dbReference>
<keyword evidence="4" id="KW-0804">Transcription</keyword>
<evidence type="ECO:0000259" key="5">
    <source>
        <dbReference type="Pfam" id="PF04198"/>
    </source>
</evidence>
<dbReference type="AlphaFoldDB" id="A0A430B606"/>
<dbReference type="Gene3D" id="3.40.50.1360">
    <property type="match status" value="1"/>
</dbReference>
<dbReference type="GO" id="GO:0003677">
    <property type="term" value="F:DNA binding"/>
    <property type="evidence" value="ECO:0007669"/>
    <property type="project" value="UniProtKB-KW"/>
</dbReference>
<dbReference type="SUPFAM" id="SSF46785">
    <property type="entry name" value="Winged helix' DNA-binding domain"/>
    <property type="match status" value="1"/>
</dbReference>
<evidence type="ECO:0000259" key="6">
    <source>
        <dbReference type="Pfam" id="PF21715"/>
    </source>
</evidence>
<keyword evidence="2" id="KW-0805">Transcription regulation</keyword>